<dbReference type="Gene3D" id="1.10.8.10">
    <property type="entry name" value="DNA helicase RuvA subunit, C-terminal domain"/>
    <property type="match status" value="1"/>
</dbReference>
<dbReference type="Gene3D" id="3.40.50.150">
    <property type="entry name" value="Vaccinia Virus protein VP39"/>
    <property type="match status" value="1"/>
</dbReference>
<evidence type="ECO:0000313" key="7">
    <source>
        <dbReference type="EMBL" id="MTH30289.1"/>
    </source>
</evidence>
<proteinExistence type="predicted"/>
<dbReference type="Pfam" id="PF05175">
    <property type="entry name" value="MTS"/>
    <property type="match status" value="1"/>
</dbReference>
<reference evidence="7 8" key="1">
    <citation type="journal article" date="2006" name="Int. J. Syst. Evol. Microbiol.">
        <title>Myroides pelagicus sp. nov., isolated from seawater in Thailand.</title>
        <authorList>
            <person name="Yoon J."/>
            <person name="Maneerat S."/>
            <person name="Kawai F."/>
            <person name="Yokota A."/>
        </authorList>
    </citation>
    <scope>NUCLEOTIDE SEQUENCE [LARGE SCALE GENOMIC DNA]</scope>
    <source>
        <strain evidence="7 8">SM1T</strain>
    </source>
</reference>
<dbReference type="GO" id="GO:0003676">
    <property type="term" value="F:nucleic acid binding"/>
    <property type="evidence" value="ECO:0007669"/>
    <property type="project" value="InterPro"/>
</dbReference>
<keyword evidence="3 7" id="KW-0808">Transferase</keyword>
<sequence>MDIKIIQARFTTVLTPIYDKEEAQQLFYIALEELEGKSRIDLVMDPSMQTQKAAAWEEVLADLTAEKPIQYIFGKAHFYGRVFQVNSFTLIPRAETEELVEWVVNSAPKDRAIRILDIGTGSGCIGITLAAELPNTQVTLMDVSIEALEMAKANAVANGVKVETILQDVLALEALPATYDIVVSNPPYVRNLEKVEIRKNVLDYEPHLALFVQDNDPLIFYRQIAQLAQGSLSTGGMLFYEINQYLGAETKALFTSLDFKDIELRKDMVGNDRMIKAIKQ</sequence>
<dbReference type="InterPro" id="IPR002052">
    <property type="entry name" value="DNA_methylase_N6_adenine_CS"/>
</dbReference>
<evidence type="ECO:0000256" key="2">
    <source>
        <dbReference type="ARBA" id="ARBA00022603"/>
    </source>
</evidence>
<evidence type="ECO:0000256" key="5">
    <source>
        <dbReference type="ARBA" id="ARBA00048391"/>
    </source>
</evidence>
<dbReference type="EMBL" id="WMJY01000022">
    <property type="protein sequence ID" value="MTH30289.1"/>
    <property type="molecule type" value="Genomic_DNA"/>
</dbReference>
<dbReference type="InterPro" id="IPR004556">
    <property type="entry name" value="HemK-like"/>
</dbReference>
<gene>
    <name evidence="7" type="primary">prmC</name>
    <name evidence="7" type="ORF">GJV77_10310</name>
</gene>
<name>A0A7K1GP09_9FLAO</name>
<evidence type="ECO:0000256" key="3">
    <source>
        <dbReference type="ARBA" id="ARBA00022679"/>
    </source>
</evidence>
<dbReference type="NCBIfam" id="TIGR03534">
    <property type="entry name" value="RF_mod_PrmC"/>
    <property type="match status" value="1"/>
</dbReference>
<keyword evidence="8" id="KW-1185">Reference proteome</keyword>
<dbReference type="PROSITE" id="PS00092">
    <property type="entry name" value="N6_MTASE"/>
    <property type="match status" value="1"/>
</dbReference>
<dbReference type="SUPFAM" id="SSF53335">
    <property type="entry name" value="S-adenosyl-L-methionine-dependent methyltransferases"/>
    <property type="match status" value="1"/>
</dbReference>
<dbReference type="InterPro" id="IPR019874">
    <property type="entry name" value="RF_methyltr_PrmC"/>
</dbReference>
<dbReference type="PANTHER" id="PTHR18895:SF74">
    <property type="entry name" value="MTRF1L RELEASE FACTOR GLUTAMINE METHYLTRANSFERASE"/>
    <property type="match status" value="1"/>
</dbReference>
<dbReference type="GO" id="GO:0032259">
    <property type="term" value="P:methylation"/>
    <property type="evidence" value="ECO:0007669"/>
    <property type="project" value="UniProtKB-KW"/>
</dbReference>
<dbReference type="NCBIfam" id="TIGR00536">
    <property type="entry name" value="hemK_fam"/>
    <property type="match status" value="1"/>
</dbReference>
<dbReference type="AlphaFoldDB" id="A0A7K1GP09"/>
<dbReference type="GO" id="GO:0102559">
    <property type="term" value="F:peptide chain release factor N(5)-glutamine methyltransferase activity"/>
    <property type="evidence" value="ECO:0007669"/>
    <property type="project" value="UniProtKB-EC"/>
</dbReference>
<dbReference type="RefSeq" id="WP_155036275.1">
    <property type="nucleotide sequence ID" value="NZ_JAYMMG010000006.1"/>
</dbReference>
<evidence type="ECO:0000256" key="4">
    <source>
        <dbReference type="ARBA" id="ARBA00022691"/>
    </source>
</evidence>
<evidence type="ECO:0000313" key="8">
    <source>
        <dbReference type="Proteomes" id="UP000488936"/>
    </source>
</evidence>
<dbReference type="InterPro" id="IPR050320">
    <property type="entry name" value="N5-glutamine_MTase"/>
</dbReference>
<dbReference type="InterPro" id="IPR029063">
    <property type="entry name" value="SAM-dependent_MTases_sf"/>
</dbReference>
<comment type="caution">
    <text evidence="7">The sequence shown here is derived from an EMBL/GenBank/DDBJ whole genome shotgun (WGS) entry which is preliminary data.</text>
</comment>
<evidence type="ECO:0000256" key="1">
    <source>
        <dbReference type="ARBA" id="ARBA00012771"/>
    </source>
</evidence>
<dbReference type="PANTHER" id="PTHR18895">
    <property type="entry name" value="HEMK METHYLTRANSFERASE"/>
    <property type="match status" value="1"/>
</dbReference>
<accession>A0A7K1GP09</accession>
<organism evidence="7 8">
    <name type="scientific">Myroides pelagicus</name>
    <dbReference type="NCBI Taxonomy" id="270914"/>
    <lineage>
        <taxon>Bacteria</taxon>
        <taxon>Pseudomonadati</taxon>
        <taxon>Bacteroidota</taxon>
        <taxon>Flavobacteriia</taxon>
        <taxon>Flavobacteriales</taxon>
        <taxon>Flavobacteriaceae</taxon>
        <taxon>Myroides</taxon>
    </lineage>
</organism>
<protein>
    <recommendedName>
        <fullName evidence="1">peptide chain release factor N(5)-glutamine methyltransferase</fullName>
        <ecNumber evidence="1">2.1.1.297</ecNumber>
    </recommendedName>
</protein>
<dbReference type="EC" id="2.1.1.297" evidence="1"/>
<evidence type="ECO:0000259" key="6">
    <source>
        <dbReference type="Pfam" id="PF05175"/>
    </source>
</evidence>
<dbReference type="Proteomes" id="UP000488936">
    <property type="component" value="Unassembled WGS sequence"/>
</dbReference>
<dbReference type="CDD" id="cd02440">
    <property type="entry name" value="AdoMet_MTases"/>
    <property type="match status" value="1"/>
</dbReference>
<dbReference type="InterPro" id="IPR007848">
    <property type="entry name" value="Small_mtfrase_dom"/>
</dbReference>
<dbReference type="OrthoDB" id="9800643at2"/>
<comment type="catalytic activity">
    <reaction evidence="5">
        <text>L-glutaminyl-[peptide chain release factor] + S-adenosyl-L-methionine = N(5)-methyl-L-glutaminyl-[peptide chain release factor] + S-adenosyl-L-homocysteine + H(+)</text>
        <dbReference type="Rhea" id="RHEA:42896"/>
        <dbReference type="Rhea" id="RHEA-COMP:10271"/>
        <dbReference type="Rhea" id="RHEA-COMP:10272"/>
        <dbReference type="ChEBI" id="CHEBI:15378"/>
        <dbReference type="ChEBI" id="CHEBI:30011"/>
        <dbReference type="ChEBI" id="CHEBI:57856"/>
        <dbReference type="ChEBI" id="CHEBI:59789"/>
        <dbReference type="ChEBI" id="CHEBI:61891"/>
        <dbReference type="EC" id="2.1.1.297"/>
    </reaction>
</comment>
<keyword evidence="2 7" id="KW-0489">Methyltransferase</keyword>
<keyword evidence="4" id="KW-0949">S-adenosyl-L-methionine</keyword>
<feature type="domain" description="Methyltransferase small" evidence="6">
    <location>
        <begin position="107"/>
        <end position="195"/>
    </location>
</feature>